<dbReference type="Pfam" id="PF00172">
    <property type="entry name" value="Zn_clus"/>
    <property type="match status" value="1"/>
</dbReference>
<dbReference type="CDD" id="cd12148">
    <property type="entry name" value="fungal_TF_MHR"/>
    <property type="match status" value="1"/>
</dbReference>
<feature type="domain" description="Zn(2)-C6 fungal-type" evidence="10">
    <location>
        <begin position="1666"/>
        <end position="1694"/>
    </location>
</feature>
<evidence type="ECO:0000313" key="13">
    <source>
        <dbReference type="Proteomes" id="UP000481858"/>
    </source>
</evidence>
<dbReference type="GO" id="GO:0004315">
    <property type="term" value="F:3-oxoacyl-[acyl-carrier-protein] synthase activity"/>
    <property type="evidence" value="ECO:0007669"/>
    <property type="project" value="UniProtKB-EC"/>
</dbReference>
<evidence type="ECO:0000256" key="2">
    <source>
        <dbReference type="ARBA" id="ARBA00013191"/>
    </source>
</evidence>
<evidence type="ECO:0000259" key="11">
    <source>
        <dbReference type="PROSITE" id="PS52004"/>
    </source>
</evidence>
<dbReference type="Pfam" id="PF02801">
    <property type="entry name" value="Ketoacyl-synt_C"/>
    <property type="match status" value="1"/>
</dbReference>
<evidence type="ECO:0000256" key="1">
    <source>
        <dbReference type="ARBA" id="ARBA00007485"/>
    </source>
</evidence>
<dbReference type="InterPro" id="IPR016035">
    <property type="entry name" value="Acyl_Trfase/lysoPLipase"/>
</dbReference>
<feature type="region of interest" description="Disordered" evidence="9">
    <location>
        <begin position="859"/>
        <end position="899"/>
    </location>
</feature>
<dbReference type="Pfam" id="PF00106">
    <property type="entry name" value="adh_short"/>
    <property type="match status" value="1"/>
</dbReference>
<dbReference type="SUPFAM" id="SSF51735">
    <property type="entry name" value="NAD(P)-binding Rossmann-fold domains"/>
    <property type="match status" value="1"/>
</dbReference>
<feature type="compositionally biased region" description="Low complexity" evidence="9">
    <location>
        <begin position="115"/>
        <end position="135"/>
    </location>
</feature>
<dbReference type="Gene3D" id="3.30.70.2490">
    <property type="match status" value="1"/>
</dbReference>
<dbReference type="Proteomes" id="UP000481858">
    <property type="component" value="Unassembled WGS sequence"/>
</dbReference>
<dbReference type="InParanoid" id="A0A7C8MP15"/>
<dbReference type="GO" id="GO:0044550">
    <property type="term" value="P:secondary metabolite biosynthetic process"/>
    <property type="evidence" value="ECO:0007669"/>
    <property type="project" value="UniProtKB-ARBA"/>
</dbReference>
<gene>
    <name evidence="12" type="ORF">GQX73_g9197</name>
</gene>
<keyword evidence="6" id="KW-0479">Metal-binding</keyword>
<dbReference type="Pfam" id="PF18314">
    <property type="entry name" value="FAS_I_H"/>
    <property type="match status" value="1"/>
</dbReference>
<evidence type="ECO:0000256" key="4">
    <source>
        <dbReference type="ARBA" id="ARBA00022553"/>
    </source>
</evidence>
<feature type="compositionally biased region" description="Basic and acidic residues" evidence="9">
    <location>
        <begin position="1643"/>
        <end position="1659"/>
    </location>
</feature>
<dbReference type="SMART" id="SM00066">
    <property type="entry name" value="GAL4"/>
    <property type="match status" value="1"/>
</dbReference>
<evidence type="ECO:0000256" key="5">
    <source>
        <dbReference type="ARBA" id="ARBA00022679"/>
    </source>
</evidence>
<feature type="region of interest" description="Disordered" evidence="9">
    <location>
        <begin position="111"/>
        <end position="135"/>
    </location>
</feature>
<feature type="compositionally biased region" description="Polar residues" evidence="9">
    <location>
        <begin position="879"/>
        <end position="892"/>
    </location>
</feature>
<dbReference type="GO" id="GO:0003677">
    <property type="term" value="F:DNA binding"/>
    <property type="evidence" value="ECO:0007669"/>
    <property type="project" value="InterPro"/>
</dbReference>
<dbReference type="InterPro" id="IPR050830">
    <property type="entry name" value="Fungal_FAS"/>
</dbReference>
<dbReference type="InterPro" id="IPR014031">
    <property type="entry name" value="Ketoacyl_synth_C"/>
</dbReference>
<keyword evidence="13" id="KW-1185">Reference proteome</keyword>
<dbReference type="SUPFAM" id="SSF52151">
    <property type="entry name" value="FabD/lysophospholipase-like"/>
    <property type="match status" value="1"/>
</dbReference>
<dbReference type="Pfam" id="PF00109">
    <property type="entry name" value="ketoacyl-synt"/>
    <property type="match status" value="1"/>
</dbReference>
<feature type="region of interest" description="Disordered" evidence="9">
    <location>
        <begin position="1618"/>
        <end position="1667"/>
    </location>
</feature>
<evidence type="ECO:0000256" key="9">
    <source>
        <dbReference type="SAM" id="MobiDB-lite"/>
    </source>
</evidence>
<sequence>MTVVTAATGSLPVTEEKRDSKQQMAYALLIELLTYQFAFPVQWINTQEQLLASTRDVRRVIEVGPAGVLAPMAKKSAKRLVGAKDVAQSIEREFLSITNLDDARKIYYDYEEQESSPPAKSESPASVPSHTTPTVAVPAPVQAPVAPPVAVAVASPPPTAATTVDTALTPTDIVLALVAQKLRRAFDEVPLGETIQSLSGGKSTLQNELLGDLGAEFGDMPDGSEGTSLESLGEKLASGFSGKLGKSSKRLVERLLSSKMPGGFGPKEMGTYLETRWGLGPNTQLAVQCFCITIEPSSRLADSTQVHQFLDLAVTRYAKQAGISLPTPSSGQGSQGSQGTAVMVDDASLQKLKNEQDSVLRKQLQVLAQHLGVDLTPSAATEIQNSDELQQHLDKINAELGEEFYQGMEGIFDPLKERRYSSWWNWVREDVARLLQQDNTSVATERLQAITNRWTSELETMLRHRARAGPARKMAEDLLKSKPSTQGATSPVFRFLETAMAPHTSVDEEGRINYSEKPRSTNSNLTPGPATYYDVVSSTRRDGPCSSFVHCLRKSNGAWQYDRQLTNTYLDAIFEGNTSGISYAGKTALVTGAGVGSIGMEVVRGLLAGGARVIVTTSRSPASSGPAMAQAYKEVGARGSELILLPFNAASKKDVEDLVAHIYDGSKGLGLDLDFVVPFAAIPEPGREIDEIDGRSELAHRAMLTNVLRLFGHIKRQKEKRNYTGRPTTVILPLSPNHGDFGGDGLYSESKIGLETLFNRYHSERWSSYLSIIGAVIGWTRGTGLMSANNIVAEGIEKLGVMTFTAREMAFNLLALLCPSIITESDLEPVYAELSGGLMGFQNLKEEVTAIRKGITDKRRERQAITSERKKHDEVLQGSKATATGDISQPGTQKKRSNIRQGFPKLSSHEDMTAGLQNLAGMVDLSRTPVVVGFSELGPLGSARTRWQKESLGKFDQNGLTEMAWMMGLIKHQDGLVNGEPYVGWLDVESGKPVQEDEFEARYGEHILNHSGIRLIEPEGFDEYDPAKKELLEEVVLDEDLPAFSTSESLARSFELRHGDKVSIFPEGSDSENWTVIVKRGATFLVPRSTSGHQSVAGQVPKGWNAATYGIPEDIIAQVDPVTLYVLCCVCEAMFSAGIDDPFEFYKHIHVSELGVYIGSGAGSLKSTRDMYRRRYRDNPVKGDILQETFLNSMAAWTNMLLFGATGPLKTPTGTCATAVESLDIACDSIRSRGVKVALVGGTDDLQEELSTEFSNMKATMVAQQEIAKGFLPSQMSRPTASSRAGFVESAGCGVQIVMSAELALQMGLPIYAVVAYTQLAGDGVGRSVPAPGKGVLTAAREAYAASQSPVLDFHYRRSKLEQEFATIEEWRLSQYANGQDASHNEVIESEVACRKSNAQWLWNGDLRQLNPSISPIKAALAVWGLTIDDIGVASFHGTSTKANDKNESSVINQQMAHLGRTEGNPLLVVCQKYLTGHPKGAAGAWMLNGCLQILEHGLVPGNRNADDVDVALQAFPHLLYPSEPISVPGIRAFMLTSFGFGQKGAIVIGTAPRLLFAALTSTAFETYRRRVEKRGRLADRAYQRAMLSNSVFKAKDQSAWKEGVDATKLAYMFSSRQNSLGGDGQAPPRTDPESDSTPAARTEARQKRPRPANDREEQNDPPPAACNQCRLRKVRCDRLQPECSNCRKGGIECNSSNTLKRVNHVKQLRDDFSDVLKQLNDVGNTLGVLTEITRQITARPCSHSIHPYSPPHSNHISHDALPLSASGLLDLFQHPIQDDRRLSQDSQAVKKPLSETVKLDHGGERLYSYPAPLVLIKSLLRQAEGLLADSDQQGDDHENGGEKVARKLQDPAARATLQRKLDDFPFILPHREFVISSDMSPLTTPPRLMANLFVEGYLRNINTRTPIFDDDDLRHAVDAHYSDKQLRDSRARALIINNIILLELSLEIKTGRASRSSRVPNDDILPSFLRNCDRAIGNLDAFKAPNIVSLQALMTLTLVAQEFYSNATAERVCQAACQVGRLMGIHRSKDRHQSEGADMANVRGRLYRILYAMDKVRVFMTGQPCDLHLFDSDQHIGPSRNHPDDDYPISDAFDHLMTIWEEIYLNLYSSRAARATTETRLLQMRFITSSIDRFAQTHSRLLSSPSANDTTDTDLLRIELLYGYQVSQILVLRCDEDSEQGLSKMRDLARSSLGLILEVCKPPLTTARFALLARMFRRYPMVAFAELVAFHLANFPTNTNDEFDTTALADVSLLRGTLEALAEALMRPLVKPQPQVGLPQQSQDTRRLTAEPSRNPTPDTFDACGSSSRGSQDFSRLKLSRHDEKDFSQSRRPVEMTSFGFFAPDTERMELMSTPSSPIYQPNGSLFSASQSQLELAPGPLAGNVNWSNFNMDFWQGAFAQGNRWD</sequence>
<dbReference type="Gene3D" id="6.10.250.1930">
    <property type="match status" value="1"/>
</dbReference>
<dbReference type="InterPro" id="IPR041550">
    <property type="entry name" value="FASI_helical"/>
</dbReference>
<name>A0A7C8MP15_9PEZI</name>
<dbReference type="InterPro" id="IPR020841">
    <property type="entry name" value="PKS_Beta-ketoAc_synthase_dom"/>
</dbReference>
<dbReference type="InterPro" id="IPR036864">
    <property type="entry name" value="Zn2-C6_fun-type_DNA-bd_sf"/>
</dbReference>
<feature type="region of interest" description="Disordered" evidence="9">
    <location>
        <begin position="1830"/>
        <end position="1851"/>
    </location>
</feature>
<dbReference type="SUPFAM" id="SSF53901">
    <property type="entry name" value="Thiolase-like"/>
    <property type="match status" value="2"/>
</dbReference>
<evidence type="ECO:0000313" key="12">
    <source>
        <dbReference type="EMBL" id="KAF2964375.1"/>
    </source>
</evidence>
<dbReference type="EC" id="2.3.1.41" evidence="2"/>
<dbReference type="SUPFAM" id="SSF57701">
    <property type="entry name" value="Zn2/Cys6 DNA-binding domain"/>
    <property type="match status" value="1"/>
</dbReference>
<dbReference type="EMBL" id="WUBL01000153">
    <property type="protein sequence ID" value="KAF2964375.1"/>
    <property type="molecule type" value="Genomic_DNA"/>
</dbReference>
<reference evidence="12 13" key="1">
    <citation type="submission" date="2019-12" db="EMBL/GenBank/DDBJ databases">
        <title>Draft genome sequence of the ascomycete Xylaria multiplex DSM 110363.</title>
        <authorList>
            <person name="Buettner E."/>
            <person name="Kellner H."/>
        </authorList>
    </citation>
    <scope>NUCLEOTIDE SEQUENCE [LARGE SCALE GENOMIC DNA]</scope>
    <source>
        <strain evidence="12 13">DSM 110363</strain>
    </source>
</reference>
<dbReference type="GO" id="GO:0008897">
    <property type="term" value="F:holo-[acyl-carrier-protein] synthase activity"/>
    <property type="evidence" value="ECO:0007669"/>
    <property type="project" value="InterPro"/>
</dbReference>
<evidence type="ECO:0000259" key="10">
    <source>
        <dbReference type="PROSITE" id="PS50048"/>
    </source>
</evidence>
<dbReference type="SMART" id="SM00825">
    <property type="entry name" value="PKS_KS"/>
    <property type="match status" value="1"/>
</dbReference>
<dbReference type="Gene3D" id="3.40.50.720">
    <property type="entry name" value="NAD(P)-binding Rossmann-like Domain"/>
    <property type="match status" value="2"/>
</dbReference>
<dbReference type="InterPro" id="IPR036291">
    <property type="entry name" value="NAD(P)-bd_dom_sf"/>
</dbReference>
<dbReference type="GO" id="GO:0006351">
    <property type="term" value="P:DNA-templated transcription"/>
    <property type="evidence" value="ECO:0007669"/>
    <property type="project" value="InterPro"/>
</dbReference>
<comment type="similarity">
    <text evidence="8">Belongs to the thiolase-like superfamily. Beta-ketoacyl-ACP synthases family.</text>
</comment>
<keyword evidence="7" id="KW-0539">Nucleus</keyword>
<feature type="compositionally biased region" description="Basic and acidic residues" evidence="9">
    <location>
        <begin position="2321"/>
        <end position="2331"/>
    </location>
</feature>
<keyword evidence="3" id="KW-0596">Phosphopantetheine</keyword>
<accession>A0A7C8MP15</accession>
<evidence type="ECO:0000256" key="8">
    <source>
        <dbReference type="RuleBase" id="RU003694"/>
    </source>
</evidence>
<dbReference type="InterPro" id="IPR040899">
    <property type="entry name" value="Fas_alpha_ACP"/>
</dbReference>
<dbReference type="FunFam" id="3.90.25.70:FF:000001">
    <property type="entry name" value="Fatty acid synthase subunit alpha"/>
    <property type="match status" value="1"/>
</dbReference>
<dbReference type="PROSITE" id="PS52004">
    <property type="entry name" value="KS3_2"/>
    <property type="match status" value="1"/>
</dbReference>
<proteinExistence type="inferred from homology"/>
<protein>
    <recommendedName>
        <fullName evidence="2">beta-ketoacyl-[acyl-carrier-protein] synthase I</fullName>
        <ecNumber evidence="2">2.3.1.41</ecNumber>
    </recommendedName>
</protein>
<dbReference type="PROSITE" id="PS00463">
    <property type="entry name" value="ZN2_CY6_FUNGAL_1"/>
    <property type="match status" value="1"/>
</dbReference>
<dbReference type="PANTHER" id="PTHR10982">
    <property type="entry name" value="MALONYL COA-ACYL CARRIER PROTEIN TRANSACYLASE"/>
    <property type="match status" value="1"/>
</dbReference>
<dbReference type="Gene3D" id="3.90.25.70">
    <property type="match status" value="1"/>
</dbReference>
<feature type="compositionally biased region" description="Basic and acidic residues" evidence="9">
    <location>
        <begin position="1835"/>
        <end position="1850"/>
    </location>
</feature>
<feature type="domain" description="Ketosynthase family 3 (KS3)" evidence="11">
    <location>
        <begin position="1029"/>
        <end position="1552"/>
    </location>
</feature>
<dbReference type="InterPro" id="IPR007219">
    <property type="entry name" value="XnlR_reg_dom"/>
</dbReference>
<dbReference type="Pfam" id="PF18325">
    <property type="entry name" value="Fas_alpha_ACP"/>
    <property type="match status" value="1"/>
</dbReference>
<dbReference type="InterPro" id="IPR016039">
    <property type="entry name" value="Thiolase-like"/>
</dbReference>
<dbReference type="GO" id="GO:0000981">
    <property type="term" value="F:DNA-binding transcription factor activity, RNA polymerase II-specific"/>
    <property type="evidence" value="ECO:0007669"/>
    <property type="project" value="InterPro"/>
</dbReference>
<dbReference type="CDD" id="cd00828">
    <property type="entry name" value="elong_cond_enzymes"/>
    <property type="match status" value="1"/>
</dbReference>
<dbReference type="Pfam" id="PF04082">
    <property type="entry name" value="Fungal_trans"/>
    <property type="match status" value="1"/>
</dbReference>
<dbReference type="Gene3D" id="4.10.240.10">
    <property type="entry name" value="Zn(2)-C6 fungal-type DNA-binding domain"/>
    <property type="match status" value="1"/>
</dbReference>
<dbReference type="InterPro" id="IPR002347">
    <property type="entry name" value="SDR_fam"/>
</dbReference>
<dbReference type="InterPro" id="IPR001138">
    <property type="entry name" value="Zn2Cys6_DnaBD"/>
</dbReference>
<evidence type="ECO:0000256" key="3">
    <source>
        <dbReference type="ARBA" id="ARBA00022450"/>
    </source>
</evidence>
<feature type="region of interest" description="Disordered" evidence="9">
    <location>
        <begin position="2273"/>
        <end position="2331"/>
    </location>
</feature>
<keyword evidence="5 8" id="KW-0808">Transferase</keyword>
<dbReference type="CDD" id="cd08950">
    <property type="entry name" value="KR_fFAS_SDR_c_like"/>
    <property type="match status" value="1"/>
</dbReference>
<evidence type="ECO:0000256" key="7">
    <source>
        <dbReference type="ARBA" id="ARBA00023242"/>
    </source>
</evidence>
<comment type="caution">
    <text evidence="12">The sequence shown here is derived from an EMBL/GenBank/DDBJ whole genome shotgun (WGS) entry which is preliminary data.</text>
</comment>
<comment type="similarity">
    <text evidence="1">Belongs to the thiolase-like superfamily. Fungal fatty acid synthetase subunit alpha family.</text>
</comment>
<dbReference type="InterPro" id="IPR047224">
    <property type="entry name" value="FAS_alpha_su_C"/>
</dbReference>
<feature type="compositionally biased region" description="Polar residues" evidence="9">
    <location>
        <begin position="2306"/>
        <end position="2315"/>
    </location>
</feature>
<feature type="compositionally biased region" description="Basic and acidic residues" evidence="9">
    <location>
        <begin position="859"/>
        <end position="875"/>
    </location>
</feature>
<keyword evidence="4" id="KW-0597">Phosphoprotein</keyword>
<organism evidence="12 13">
    <name type="scientific">Xylaria multiplex</name>
    <dbReference type="NCBI Taxonomy" id="323545"/>
    <lineage>
        <taxon>Eukaryota</taxon>
        <taxon>Fungi</taxon>
        <taxon>Dikarya</taxon>
        <taxon>Ascomycota</taxon>
        <taxon>Pezizomycotina</taxon>
        <taxon>Sordariomycetes</taxon>
        <taxon>Xylariomycetidae</taxon>
        <taxon>Xylariales</taxon>
        <taxon>Xylariaceae</taxon>
        <taxon>Xylaria</taxon>
    </lineage>
</organism>
<dbReference type="Gene3D" id="3.40.47.10">
    <property type="match status" value="1"/>
</dbReference>
<evidence type="ECO:0000256" key="6">
    <source>
        <dbReference type="ARBA" id="ARBA00022723"/>
    </source>
</evidence>
<dbReference type="CDD" id="cd00067">
    <property type="entry name" value="GAL4"/>
    <property type="match status" value="1"/>
</dbReference>
<dbReference type="GO" id="GO:0008270">
    <property type="term" value="F:zinc ion binding"/>
    <property type="evidence" value="ECO:0007669"/>
    <property type="project" value="InterPro"/>
</dbReference>
<dbReference type="PROSITE" id="PS50048">
    <property type="entry name" value="ZN2_CY6_FUNGAL_2"/>
    <property type="match status" value="1"/>
</dbReference>
<dbReference type="PANTHER" id="PTHR10982:SF21">
    <property type="entry name" value="FATTY ACID SYNTHASE SUBUNIT BETA"/>
    <property type="match status" value="1"/>
</dbReference>
<dbReference type="OrthoDB" id="4251012at2759"/>
<dbReference type="InterPro" id="IPR014030">
    <property type="entry name" value="Ketoacyl_synth_N"/>
</dbReference>